<evidence type="ECO:0000256" key="1">
    <source>
        <dbReference type="ARBA" id="ARBA00006484"/>
    </source>
</evidence>
<dbReference type="Gene3D" id="3.40.50.720">
    <property type="entry name" value="NAD(P)-binding Rossmann-like Domain"/>
    <property type="match status" value="1"/>
</dbReference>
<dbReference type="InterPro" id="IPR002347">
    <property type="entry name" value="SDR_fam"/>
</dbReference>
<dbReference type="InterPro" id="IPR020904">
    <property type="entry name" value="Sc_DH/Rdtase_CS"/>
</dbReference>
<comment type="caution">
    <text evidence="5">The sequence shown here is derived from an EMBL/GenBank/DDBJ whole genome shotgun (WGS) entry which is preliminary data.</text>
</comment>
<evidence type="ECO:0000256" key="3">
    <source>
        <dbReference type="RuleBase" id="RU000363"/>
    </source>
</evidence>
<dbReference type="Pfam" id="PF00106">
    <property type="entry name" value="adh_short"/>
    <property type="match status" value="1"/>
</dbReference>
<accession>A0ABP8EU32</accession>
<sequence>MRIAGAVVVITGASDGIGRATALLLARKGAAVVLAARRRAALDEVLAECRRAGAEALAVPTDVADAAAVENLARRAVEKFGRIDAWVNNAAVGIVAPFMETPLEDLRRLLDVNVMGVAHGTRAALQQMQRQGSGVIVNVSSILGEIPVPYASAYSMSKSATRALGVSLRAELRLAGASDIHVCSVLPPSIDTPYYRQVANYVGREAKPIPPLYSPQRVARTIAAVVRRPRAEAVIGPAGRVMVMKHRAFPGPMERVMGAYVARTHLSRRKIPPTTGNLYGDAGEPAKVAGGYHGGRRTAGRRAATVVLAAAGVAGLLHRPRP</sequence>
<dbReference type="NCBIfam" id="NF005495">
    <property type="entry name" value="PRK07109.1"/>
    <property type="match status" value="1"/>
</dbReference>
<dbReference type="EMBL" id="BAABBA010000007">
    <property type="protein sequence ID" value="GAA4287486.1"/>
    <property type="molecule type" value="Genomic_DNA"/>
</dbReference>
<proteinExistence type="inferred from homology"/>
<evidence type="ECO:0000313" key="6">
    <source>
        <dbReference type="Proteomes" id="UP001499841"/>
    </source>
</evidence>
<dbReference type="PANTHER" id="PTHR44196:SF1">
    <property type="entry name" value="DEHYDROGENASE_REDUCTASE SDR FAMILY MEMBER 7B"/>
    <property type="match status" value="1"/>
</dbReference>
<gene>
    <name evidence="5" type="ORF">GCM10022262_18450</name>
</gene>
<dbReference type="PROSITE" id="PS00061">
    <property type="entry name" value="ADH_SHORT"/>
    <property type="match status" value="1"/>
</dbReference>
<dbReference type="SMART" id="SM00822">
    <property type="entry name" value="PKS_KR"/>
    <property type="match status" value="1"/>
</dbReference>
<dbReference type="PRINTS" id="PR00081">
    <property type="entry name" value="GDHRDH"/>
</dbReference>
<protein>
    <submittedName>
        <fullName evidence="5">SDR family oxidoreductase</fullName>
    </submittedName>
</protein>
<keyword evidence="2" id="KW-0560">Oxidoreductase</keyword>
<dbReference type="RefSeq" id="WP_345040196.1">
    <property type="nucleotide sequence ID" value="NZ_BAABBA010000007.1"/>
</dbReference>
<dbReference type="PANTHER" id="PTHR44196">
    <property type="entry name" value="DEHYDROGENASE/REDUCTASE SDR FAMILY MEMBER 7B"/>
    <property type="match status" value="1"/>
</dbReference>
<dbReference type="Proteomes" id="UP001499841">
    <property type="component" value="Unassembled WGS sequence"/>
</dbReference>
<dbReference type="PRINTS" id="PR00080">
    <property type="entry name" value="SDRFAMILY"/>
</dbReference>
<name>A0ABP8EU32_9MICO</name>
<organism evidence="5 6">
    <name type="scientific">Georgenia daeguensis</name>
    <dbReference type="NCBI Taxonomy" id="908355"/>
    <lineage>
        <taxon>Bacteria</taxon>
        <taxon>Bacillati</taxon>
        <taxon>Actinomycetota</taxon>
        <taxon>Actinomycetes</taxon>
        <taxon>Micrococcales</taxon>
        <taxon>Bogoriellaceae</taxon>
        <taxon>Georgenia</taxon>
    </lineage>
</organism>
<keyword evidence="6" id="KW-1185">Reference proteome</keyword>
<comment type="similarity">
    <text evidence="1 3">Belongs to the short-chain dehydrogenases/reductases (SDR) family.</text>
</comment>
<evidence type="ECO:0000313" key="5">
    <source>
        <dbReference type="EMBL" id="GAA4287486.1"/>
    </source>
</evidence>
<dbReference type="InterPro" id="IPR036291">
    <property type="entry name" value="NAD(P)-bd_dom_sf"/>
</dbReference>
<reference evidence="6" key="1">
    <citation type="journal article" date="2019" name="Int. J. Syst. Evol. Microbiol.">
        <title>The Global Catalogue of Microorganisms (GCM) 10K type strain sequencing project: providing services to taxonomists for standard genome sequencing and annotation.</title>
        <authorList>
            <consortium name="The Broad Institute Genomics Platform"/>
            <consortium name="The Broad Institute Genome Sequencing Center for Infectious Disease"/>
            <person name="Wu L."/>
            <person name="Ma J."/>
        </authorList>
    </citation>
    <scope>NUCLEOTIDE SEQUENCE [LARGE SCALE GENOMIC DNA]</scope>
    <source>
        <strain evidence="6">JCM 17459</strain>
    </source>
</reference>
<dbReference type="SUPFAM" id="SSF51735">
    <property type="entry name" value="NAD(P)-binding Rossmann-fold domains"/>
    <property type="match status" value="1"/>
</dbReference>
<feature type="domain" description="Ketoreductase" evidence="4">
    <location>
        <begin position="6"/>
        <end position="183"/>
    </location>
</feature>
<evidence type="ECO:0000259" key="4">
    <source>
        <dbReference type="SMART" id="SM00822"/>
    </source>
</evidence>
<dbReference type="InterPro" id="IPR057326">
    <property type="entry name" value="KR_dom"/>
</dbReference>
<evidence type="ECO:0000256" key="2">
    <source>
        <dbReference type="ARBA" id="ARBA00023002"/>
    </source>
</evidence>